<feature type="compositionally biased region" description="Polar residues" evidence="1">
    <location>
        <begin position="1707"/>
        <end position="1745"/>
    </location>
</feature>
<feature type="region of interest" description="Disordered" evidence="1">
    <location>
        <begin position="1410"/>
        <end position="1455"/>
    </location>
</feature>
<feature type="compositionally biased region" description="Polar residues" evidence="1">
    <location>
        <begin position="822"/>
        <end position="840"/>
    </location>
</feature>
<feature type="compositionally biased region" description="Polar residues" evidence="1">
    <location>
        <begin position="2141"/>
        <end position="2152"/>
    </location>
</feature>
<feature type="compositionally biased region" description="Polar residues" evidence="1">
    <location>
        <begin position="1672"/>
        <end position="1684"/>
    </location>
</feature>
<feature type="compositionally biased region" description="Basic and acidic residues" evidence="1">
    <location>
        <begin position="1004"/>
        <end position="1016"/>
    </location>
</feature>
<protein>
    <submittedName>
        <fullName evidence="2">Uncharacterized protein</fullName>
    </submittedName>
</protein>
<organism evidence="2 3">
    <name type="scientific">Ceratopteris richardii</name>
    <name type="common">Triangle waterfern</name>
    <dbReference type="NCBI Taxonomy" id="49495"/>
    <lineage>
        <taxon>Eukaryota</taxon>
        <taxon>Viridiplantae</taxon>
        <taxon>Streptophyta</taxon>
        <taxon>Embryophyta</taxon>
        <taxon>Tracheophyta</taxon>
        <taxon>Polypodiopsida</taxon>
        <taxon>Polypodiidae</taxon>
        <taxon>Polypodiales</taxon>
        <taxon>Pteridineae</taxon>
        <taxon>Pteridaceae</taxon>
        <taxon>Parkerioideae</taxon>
        <taxon>Ceratopteris</taxon>
    </lineage>
</organism>
<feature type="compositionally biased region" description="Polar residues" evidence="1">
    <location>
        <begin position="747"/>
        <end position="761"/>
    </location>
</feature>
<feature type="region of interest" description="Disordered" evidence="1">
    <location>
        <begin position="392"/>
        <end position="445"/>
    </location>
</feature>
<keyword evidence="3" id="KW-1185">Reference proteome</keyword>
<feature type="region of interest" description="Disordered" evidence="1">
    <location>
        <begin position="197"/>
        <end position="246"/>
    </location>
</feature>
<dbReference type="CDD" id="cd22249">
    <property type="entry name" value="UDM1_RNF168_RNF169-like"/>
    <property type="match status" value="1"/>
</dbReference>
<feature type="region of interest" description="Disordered" evidence="1">
    <location>
        <begin position="691"/>
        <end position="920"/>
    </location>
</feature>
<feature type="compositionally biased region" description="Basic and acidic residues" evidence="1">
    <location>
        <begin position="841"/>
        <end position="867"/>
    </location>
</feature>
<feature type="region of interest" description="Disordered" evidence="1">
    <location>
        <begin position="1671"/>
        <end position="1745"/>
    </location>
</feature>
<name>A0A8T2RB82_CERRI</name>
<dbReference type="OrthoDB" id="1931055at2759"/>
<feature type="compositionally biased region" description="Basic and acidic residues" evidence="1">
    <location>
        <begin position="691"/>
        <end position="717"/>
    </location>
</feature>
<feature type="region of interest" description="Disordered" evidence="1">
    <location>
        <begin position="934"/>
        <end position="954"/>
    </location>
</feature>
<evidence type="ECO:0000256" key="1">
    <source>
        <dbReference type="SAM" id="MobiDB-lite"/>
    </source>
</evidence>
<feature type="compositionally biased region" description="Low complexity" evidence="1">
    <location>
        <begin position="54"/>
        <end position="73"/>
    </location>
</feature>
<reference evidence="2" key="1">
    <citation type="submission" date="2021-08" db="EMBL/GenBank/DDBJ databases">
        <title>WGS assembly of Ceratopteris richardii.</title>
        <authorList>
            <person name="Marchant D.B."/>
            <person name="Chen G."/>
            <person name="Jenkins J."/>
            <person name="Shu S."/>
            <person name="Leebens-Mack J."/>
            <person name="Grimwood J."/>
            <person name="Schmutz J."/>
            <person name="Soltis P."/>
            <person name="Soltis D."/>
            <person name="Chen Z.-H."/>
        </authorList>
    </citation>
    <scope>NUCLEOTIDE SEQUENCE</scope>
    <source>
        <strain evidence="2">Whitten #5841</strain>
        <tissue evidence="2">Leaf</tissue>
    </source>
</reference>
<dbReference type="PROSITE" id="PS50096">
    <property type="entry name" value="IQ"/>
    <property type="match status" value="1"/>
</dbReference>
<feature type="region of interest" description="Disordered" evidence="1">
    <location>
        <begin position="1004"/>
        <end position="1035"/>
    </location>
</feature>
<feature type="region of interest" description="Disordered" evidence="1">
    <location>
        <begin position="1551"/>
        <end position="1574"/>
    </location>
</feature>
<accession>A0A8T2RB82</accession>
<evidence type="ECO:0000313" key="2">
    <source>
        <dbReference type="EMBL" id="KAH7293679.1"/>
    </source>
</evidence>
<gene>
    <name evidence="2" type="ORF">KP509_28G036600</name>
</gene>
<dbReference type="PANTHER" id="PTHR31780:SF10">
    <property type="entry name" value="LD36051P"/>
    <property type="match status" value="1"/>
</dbReference>
<sequence>MARSGSSSKFVPVNLNNSYGQTVSLSNGGAASSSSGLGRSRSFNNSYGGMVPLSRSSRITSSSSSSATGSRTSKLAVPRPVNLPSLRREHSGNDPTIALVGSLGSSGWSKQIADEGLDANPARSDIYKGDTVVRGNRAVVDRSSDFAERRSLSVGRQSIVSPPGAVEILPSSNLSASSSVTNAVVFRGEDFPTLQAAAIPSSPALPPRPSSRDSQYKQREKHHGSSLEHDASQQKQSVIRDDVPELNHGVNRQFQPAQPLQVQSRTVFPDQNDNVDRGSAYHRGPSPLIKLTHTSNWADDERETLSSVQMHESVQSEWTERNIGSQRQGSWSMDRSTDVDLRRPIARVGSSSRNELDFSLHNVHSSKSAFVKDDVRRDHRDVGRFQNDFVEKSDRSSHFPGRNDVLKRGWSFPAPELNNRDAKYASPMNRTDRDGFPNGRTYIRDGNNMRTEASAHDNLYRDSHPGSQHRMQESAFGKDVFLGKQGFPGSAMSPSSRVGGGPVLAYAGSDVSLPSKAKSGVTNKREKIVPGLYGHLHNDDPFLGDGISSRPNAFHVTQPKIKKENIKMEEYKDPARESFEAELERVEKMMELERQRAIEERERAIELARKEREEQERIAREEEELRLKLEEEARQAAYRAQREAEEAARKLEELRKAREEEKRMAEMEEERRKEAARRKLLELEERMAKRELEKRQEEVLLKDKSSSLRTGTRDSSVDLRNTAPKPSETGRDLQRKFISLSGKVDQIPQQVATKPPLSQGNAPLPSVPRPSSMAPHTKDGNAFMTGDRLSQTWRRDISSTGREAAAVQKGPPKALHLRMDNSYEQGTLEPQGSFRNPSEQRSPRRFSEIRASDDIDERDWWISDSKRSSYSTTIKPESPDPSDYPNYGRLRQSLPKQPRVLPPPPGNVITRKQASHPETDVGLRAYADGYGEAIGPFKEENRPSVGNDEVCPDNHDFSAVDVQLSEQQVESVLSDEVVISDAGSQFSEDTVEDMVVQPDEAQDLHSDAVSETYSDREVDEISDLSEAQESSEDLECQKPIDLEVSQGPENLDTTVSLDESATEMLDLEGKMDLEGEVSISGTDIETTVKCEEGTQSTDSALSEEICASMNVEVPMQDMSVSEQEEQSVILPEVKCKEAVKGVEDFSAQKEVQSHEMQSFSIQAPFLAVGTSDTTQLRYLEGVSSRQSLMQQFQQPFSFMAVPIPQSGRLNHAGASLPTYSSVQSLPSQQELPFHLQVGLLPSVPLMPNAIQIGSIQMPLHIHPQITHLNHIHGHQQAPVLQFGQIGPSLAVSQPMTMTHVPQSVMQIHSMPGQNNSVQQHQLQTEGPNDVGSMEHEHSESITNVEAIPIMSEGHQSVGKDSDETTQGAVGTIIQSVGVIEQSNDFPVIEQAVEMPVSDRDSKIEVKNVQKMEPDNKSEPIIADDTMMPDNSERYAGRPSRGSRRRGNPARHQGILGRGRGRFRARGGFHNSFQGSQFVAENRAEGAVKKTSRGKMYRRNYRRTEYRVRESAPFYDADMGVVDAVSGLSSSMEEVRESRGYRYIKRGQVSNSTIAGGNETKQFNRPAPQSSTEATRNMQLTTENVPATTSRTKSLLKKYEVENPEDAAFRTGVVCVFEQPGIETPNDKDDFIKVRSKRKLLRELREQREKDSRSKAQDAGVCFAIEQIKKQQRSSAKTSGANNGLTGARVNKNVMRRPSTQKDIRSRALSSSYGSTATPLATSTNRNSNLSKPGQSSSASKVVIQQQQTESIASSANLNQTTEHLTTTAWGGQRSSQEVVSLTQIQLEEAMKPFRLDVPFTQSATSSEKKSTIPVETELVHSSLPSAEKAVPKVKASGPLSSLLAGEKIQFGAVTSPTRIPPDNCSEAATPIPELVQTSSSIDFSSNAAHISSHTSSFVSEFLDSHLDVPFAMNTDHRRKNNGYEQKVVDLEAEAAAEAAATAVAAAAMNSEDPIERHSDGLASDVNMGCSTITSGPNALSGKVQNNCASDNPMAVALPADLSIETPPSLFQGGSVNLPNSGVVLQSMQAGVPNFPSIDINPILREPVFNFGAREDASMASVDPGISGWQQRHVASPDSFYGATPFLNPAGLSNIQGHPHMLVYTNTYAPMGQFGQLGVSFMGTAYHPSGKQPDWTHIPAPSGSSGSLTANNGDLSSTSNGLIGSQHLNGSSNLILTQRAPVVGSSVMSIASAPNLFDMGFPAPFQVSQVDGLAQSHWSKAPAPPVHSVSVSGTAPALPMSRQADHSVQILPSRNHGNQSGLSSNPMDVRGTFHQLPVINSGSSGLFTPVDGRTQYLDAQGLGDSLAAGSLHGGNGSFSDAGHLTSRMQMEISSVGVPQIHQFSQNVQGYLASPNDQRSHRDIMPSSNYQEQNKNVPITVESQVKNSGRTGSPSLHPSSIQMSDQRTSKQGLPRDNMSGDWARGSQKKGVSRNTTSSERGSTTLPAKLKQIYVAKPAGESRKVGATCG</sequence>
<feature type="compositionally biased region" description="Basic and acidic residues" evidence="1">
    <location>
        <begin position="210"/>
        <end position="245"/>
    </location>
</feature>
<proteinExistence type="predicted"/>
<feature type="region of interest" description="Disordered" evidence="1">
    <location>
        <begin position="21"/>
        <end position="98"/>
    </location>
</feature>
<feature type="compositionally biased region" description="Polar residues" evidence="1">
    <location>
        <begin position="2364"/>
        <end position="2409"/>
    </location>
</feature>
<dbReference type="InterPro" id="IPR051195">
    <property type="entry name" value="Fungal_stress_NST1"/>
</dbReference>
<feature type="region of interest" description="Disordered" evidence="1">
    <location>
        <begin position="312"/>
        <end position="336"/>
    </location>
</feature>
<feature type="compositionally biased region" description="Polar residues" evidence="1">
    <location>
        <begin position="2430"/>
        <end position="2443"/>
    </location>
</feature>
<comment type="caution">
    <text evidence="2">The sequence shown here is derived from an EMBL/GenBank/DDBJ whole genome shotgun (WGS) entry which is preliminary data.</text>
</comment>
<dbReference type="PANTHER" id="PTHR31780">
    <property type="entry name" value="STRESS RESPONSE PROTEIN NST1-RELATED"/>
    <property type="match status" value="1"/>
</dbReference>
<feature type="compositionally biased region" description="Low complexity" evidence="1">
    <location>
        <begin position="24"/>
        <end position="46"/>
    </location>
</feature>
<feature type="region of interest" description="Disordered" evidence="1">
    <location>
        <begin position="2351"/>
        <end position="2446"/>
    </location>
</feature>
<dbReference type="EMBL" id="CM035433">
    <property type="protein sequence ID" value="KAH7293679.1"/>
    <property type="molecule type" value="Genomic_DNA"/>
</dbReference>
<evidence type="ECO:0000313" key="3">
    <source>
        <dbReference type="Proteomes" id="UP000825935"/>
    </source>
</evidence>
<feature type="compositionally biased region" description="Polar residues" evidence="1">
    <location>
        <begin position="312"/>
        <end position="334"/>
    </location>
</feature>
<dbReference type="OMA" id="HFPCFEM"/>
<feature type="region of interest" description="Disordered" evidence="1">
    <location>
        <begin position="2131"/>
        <end position="2152"/>
    </location>
</feature>
<dbReference type="Proteomes" id="UP000825935">
    <property type="component" value="Chromosome 28"/>
</dbReference>